<organism evidence="2 3">
    <name type="scientific">Fictibacillus barbaricus</name>
    <dbReference type="NCBI Taxonomy" id="182136"/>
    <lineage>
        <taxon>Bacteria</taxon>
        <taxon>Bacillati</taxon>
        <taxon>Bacillota</taxon>
        <taxon>Bacilli</taxon>
        <taxon>Bacillales</taxon>
        <taxon>Fictibacillaceae</taxon>
        <taxon>Fictibacillus</taxon>
    </lineage>
</organism>
<protein>
    <submittedName>
        <fullName evidence="2">SAM-dependent methyltransferase</fullName>
    </submittedName>
</protein>
<comment type="caution">
    <text evidence="2">The sequence shown here is derived from an EMBL/GenBank/DDBJ whole genome shotgun (WGS) entry which is preliminary data.</text>
</comment>
<evidence type="ECO:0000313" key="3">
    <source>
        <dbReference type="Proteomes" id="UP001258181"/>
    </source>
</evidence>
<reference evidence="2 3" key="1">
    <citation type="submission" date="2023-07" db="EMBL/GenBank/DDBJ databases">
        <title>Sorghum-associated microbial communities from plants grown in Nebraska, USA.</title>
        <authorList>
            <person name="Schachtman D."/>
        </authorList>
    </citation>
    <scope>NUCLEOTIDE SEQUENCE [LARGE SCALE GENOMIC DNA]</scope>
    <source>
        <strain evidence="2 3">BE211</strain>
    </source>
</reference>
<dbReference type="InterPro" id="IPR041698">
    <property type="entry name" value="Methyltransf_25"/>
</dbReference>
<dbReference type="Proteomes" id="UP001258181">
    <property type="component" value="Unassembled WGS sequence"/>
</dbReference>
<sequence length="243" mass="27503">MADEIFMNQRLADIYDSFDPDRTDLEVYESIINELGTNSVLDIGCGTGTFACLLATKGIQVTGLDPAEASLKVAKAKHGSDRVRWIHGNVNDLPPMKVDLVSMTANVAQVFLTDKEWKETLHAIRDVLRPGGHFVFETRKPESRAWLKWNRENTYKKIDIPGEGFVEGWVDIINVQDSMVSFRWTYVFENDGAILTSDSTLRFRSRTEITQSLIETGFIVKDVREAPDRPGMEFVFIARLPTV</sequence>
<keyword evidence="2" id="KW-0808">Transferase</keyword>
<dbReference type="EMBL" id="JAVDWA010000001">
    <property type="protein sequence ID" value="MDR7071619.1"/>
    <property type="molecule type" value="Genomic_DNA"/>
</dbReference>
<dbReference type="Pfam" id="PF13649">
    <property type="entry name" value="Methyltransf_25"/>
    <property type="match status" value="1"/>
</dbReference>
<proteinExistence type="predicted"/>
<dbReference type="RefSeq" id="WP_310256249.1">
    <property type="nucleotide sequence ID" value="NZ_JAVDWA010000001.1"/>
</dbReference>
<name>A0ABU1TWS5_9BACL</name>
<dbReference type="GO" id="GO:0008168">
    <property type="term" value="F:methyltransferase activity"/>
    <property type="evidence" value="ECO:0007669"/>
    <property type="project" value="UniProtKB-KW"/>
</dbReference>
<keyword evidence="2" id="KW-0489">Methyltransferase</keyword>
<dbReference type="PANTHER" id="PTHR43591">
    <property type="entry name" value="METHYLTRANSFERASE"/>
    <property type="match status" value="1"/>
</dbReference>
<keyword evidence="3" id="KW-1185">Reference proteome</keyword>
<dbReference type="InterPro" id="IPR029063">
    <property type="entry name" value="SAM-dependent_MTases_sf"/>
</dbReference>
<evidence type="ECO:0000313" key="2">
    <source>
        <dbReference type="EMBL" id="MDR7071619.1"/>
    </source>
</evidence>
<dbReference type="SUPFAM" id="SSF53335">
    <property type="entry name" value="S-adenosyl-L-methionine-dependent methyltransferases"/>
    <property type="match status" value="1"/>
</dbReference>
<accession>A0ABU1TWS5</accession>
<dbReference type="Gene3D" id="3.40.50.150">
    <property type="entry name" value="Vaccinia Virus protein VP39"/>
    <property type="match status" value="1"/>
</dbReference>
<dbReference type="GO" id="GO:0032259">
    <property type="term" value="P:methylation"/>
    <property type="evidence" value="ECO:0007669"/>
    <property type="project" value="UniProtKB-KW"/>
</dbReference>
<evidence type="ECO:0000259" key="1">
    <source>
        <dbReference type="Pfam" id="PF13649"/>
    </source>
</evidence>
<feature type="domain" description="Methyltransferase" evidence="1">
    <location>
        <begin position="40"/>
        <end position="132"/>
    </location>
</feature>
<gene>
    <name evidence="2" type="ORF">J2X07_000594</name>
</gene>
<dbReference type="CDD" id="cd02440">
    <property type="entry name" value="AdoMet_MTases"/>
    <property type="match status" value="1"/>
</dbReference>